<keyword evidence="3" id="KW-1185">Reference proteome</keyword>
<keyword evidence="1" id="KW-1133">Transmembrane helix</keyword>
<name>A0ABM8GRX0_9MICO</name>
<feature type="transmembrane region" description="Helical" evidence="1">
    <location>
        <begin position="20"/>
        <end position="42"/>
    </location>
</feature>
<organism evidence="2 3">
    <name type="scientific">Frondihabitans sucicola</name>
    <dbReference type="NCBI Taxonomy" id="1268041"/>
    <lineage>
        <taxon>Bacteria</taxon>
        <taxon>Bacillati</taxon>
        <taxon>Actinomycetota</taxon>
        <taxon>Actinomycetes</taxon>
        <taxon>Micrococcales</taxon>
        <taxon>Microbacteriaceae</taxon>
        <taxon>Frondihabitans</taxon>
    </lineage>
</organism>
<sequence length="130" mass="13939">MSAGAPEVDSADRVEVVPRFGAALVVWVVFGLLFAWSVYAAVGNLIQVPGQFEAYRDFVTKGGAPELAKDVPWPALIAALVVPVLGWLAAWRVGRRRGLLQRVIVFVIAWGGVSALTVSLTAYVFQVSSL</sequence>
<feature type="transmembrane region" description="Helical" evidence="1">
    <location>
        <begin position="103"/>
        <end position="125"/>
    </location>
</feature>
<evidence type="ECO:0000313" key="2">
    <source>
        <dbReference type="EMBL" id="BDZ51231.1"/>
    </source>
</evidence>
<accession>A0ABM8GRX0</accession>
<keyword evidence="1" id="KW-0472">Membrane</keyword>
<dbReference type="EMBL" id="AP027732">
    <property type="protein sequence ID" value="BDZ51231.1"/>
    <property type="molecule type" value="Genomic_DNA"/>
</dbReference>
<reference evidence="3" key="1">
    <citation type="journal article" date="2019" name="Int. J. Syst. Evol. Microbiol.">
        <title>The Global Catalogue of Microorganisms (GCM) 10K type strain sequencing project: providing services to taxonomists for standard genome sequencing and annotation.</title>
        <authorList>
            <consortium name="The Broad Institute Genomics Platform"/>
            <consortium name="The Broad Institute Genome Sequencing Center for Infectious Disease"/>
            <person name="Wu L."/>
            <person name="Ma J."/>
        </authorList>
    </citation>
    <scope>NUCLEOTIDE SEQUENCE [LARGE SCALE GENOMIC DNA]</scope>
    <source>
        <strain evidence="3">NBRC 108728</strain>
    </source>
</reference>
<proteinExistence type="predicted"/>
<evidence type="ECO:0000256" key="1">
    <source>
        <dbReference type="SAM" id="Phobius"/>
    </source>
</evidence>
<dbReference type="Proteomes" id="UP001321486">
    <property type="component" value="Chromosome"/>
</dbReference>
<feature type="transmembrane region" description="Helical" evidence="1">
    <location>
        <begin position="71"/>
        <end position="91"/>
    </location>
</feature>
<evidence type="ECO:0008006" key="4">
    <source>
        <dbReference type="Google" id="ProtNLM"/>
    </source>
</evidence>
<gene>
    <name evidence="2" type="ORF">GCM10025867_34720</name>
</gene>
<dbReference type="RefSeq" id="WP_286344035.1">
    <property type="nucleotide sequence ID" value="NZ_AP027732.1"/>
</dbReference>
<keyword evidence="1" id="KW-0812">Transmembrane</keyword>
<protein>
    <recommendedName>
        <fullName evidence="4">Bacitracin resistance protein</fullName>
    </recommendedName>
</protein>
<evidence type="ECO:0000313" key="3">
    <source>
        <dbReference type="Proteomes" id="UP001321486"/>
    </source>
</evidence>